<dbReference type="AlphaFoldDB" id="A0A835IZC4"/>
<keyword evidence="2" id="KW-1185">Reference proteome</keyword>
<sequence>MAQSWNWYGKEDNQWDLSKHPSLFSESLGVLMATPRRFDWTKNWELQDVGDKEWLWDNIKDKWELDETRRSPLWLDFGGNSETKRVNGKGTFIPAMPHMKNDYKP</sequence>
<dbReference type="Proteomes" id="UP000631114">
    <property type="component" value="Unassembled WGS sequence"/>
</dbReference>
<accession>A0A835IZC4</accession>
<protein>
    <submittedName>
        <fullName evidence="1">Uncharacterized protein</fullName>
    </submittedName>
</protein>
<evidence type="ECO:0000313" key="1">
    <source>
        <dbReference type="EMBL" id="KAF9626509.1"/>
    </source>
</evidence>
<organism evidence="1 2">
    <name type="scientific">Coptis chinensis</name>
    <dbReference type="NCBI Taxonomy" id="261450"/>
    <lineage>
        <taxon>Eukaryota</taxon>
        <taxon>Viridiplantae</taxon>
        <taxon>Streptophyta</taxon>
        <taxon>Embryophyta</taxon>
        <taxon>Tracheophyta</taxon>
        <taxon>Spermatophyta</taxon>
        <taxon>Magnoliopsida</taxon>
        <taxon>Ranunculales</taxon>
        <taxon>Ranunculaceae</taxon>
        <taxon>Coptidoideae</taxon>
        <taxon>Coptis</taxon>
    </lineage>
</organism>
<proteinExistence type="predicted"/>
<gene>
    <name evidence="1" type="ORF">IFM89_034443</name>
</gene>
<dbReference type="EMBL" id="JADFTS010000001">
    <property type="protein sequence ID" value="KAF9626509.1"/>
    <property type="molecule type" value="Genomic_DNA"/>
</dbReference>
<comment type="caution">
    <text evidence="1">The sequence shown here is derived from an EMBL/GenBank/DDBJ whole genome shotgun (WGS) entry which is preliminary data.</text>
</comment>
<name>A0A835IZC4_9MAGN</name>
<reference evidence="1 2" key="1">
    <citation type="submission" date="2020-10" db="EMBL/GenBank/DDBJ databases">
        <title>The Coptis chinensis genome and diversification of protoberbering-type alkaloids.</title>
        <authorList>
            <person name="Wang B."/>
            <person name="Shu S."/>
            <person name="Song C."/>
            <person name="Liu Y."/>
        </authorList>
    </citation>
    <scope>NUCLEOTIDE SEQUENCE [LARGE SCALE GENOMIC DNA]</scope>
    <source>
        <strain evidence="1">HL-2020</strain>
        <tissue evidence="1">Leaf</tissue>
    </source>
</reference>
<evidence type="ECO:0000313" key="2">
    <source>
        <dbReference type="Proteomes" id="UP000631114"/>
    </source>
</evidence>